<feature type="compositionally biased region" description="Basic and acidic residues" evidence="2">
    <location>
        <begin position="160"/>
        <end position="198"/>
    </location>
</feature>
<evidence type="ECO:0000313" key="4">
    <source>
        <dbReference type="Proteomes" id="UP000046392"/>
    </source>
</evidence>
<dbReference type="Pfam" id="PF00635">
    <property type="entry name" value="Motile_Sperm"/>
    <property type="match status" value="1"/>
</dbReference>
<keyword evidence="4" id="KW-1185">Reference proteome</keyword>
<dbReference type="PANTHER" id="PTHR21513:SF19">
    <property type="entry name" value="MAJOR SPERM PROTEIN"/>
    <property type="match status" value="1"/>
</dbReference>
<accession>A0A0N5CID9</accession>
<dbReference type="Gene3D" id="2.60.40.10">
    <property type="entry name" value="Immunoglobulins"/>
    <property type="match status" value="1"/>
</dbReference>
<proteinExistence type="predicted"/>
<sequence>MSAKPTKDLTNKPGEPEFQLKTDPESQLIFKSDDLDKKVCLIKLCINNTSTDRQIYKIKCTSNEIFRVRPPLGYIPAGTAQTIQIAFTCKKVPESYKHFFAFYHAKSTDTRPPKKVWVGNFPFNGVKRMWCLFQKDDGTDFTPPSSGGTPNANENNNGKNENKKEKDNSDNNKKGDKPAEKHEDKKEEKKEDKKEEKK</sequence>
<comment type="function">
    <text evidence="1">Central component in molecular interactions underlying sperm crawling. Forms an extensive filament system that extends from sperm villipoda, along the leading edge of the pseudopod.</text>
</comment>
<reference evidence="5" key="1">
    <citation type="submission" date="2017-02" db="UniProtKB">
        <authorList>
            <consortium name="WormBaseParasite"/>
        </authorList>
    </citation>
    <scope>IDENTIFICATION</scope>
</reference>
<evidence type="ECO:0000256" key="2">
    <source>
        <dbReference type="SAM" id="MobiDB-lite"/>
    </source>
</evidence>
<name>A0A0N5CID9_STREA</name>
<feature type="compositionally biased region" description="Polar residues" evidence="2">
    <location>
        <begin position="142"/>
        <end position="152"/>
    </location>
</feature>
<dbReference type="InterPro" id="IPR008962">
    <property type="entry name" value="PapD-like_sf"/>
</dbReference>
<dbReference type="WBParaSite" id="SPAL_0001759200.1">
    <property type="protein sequence ID" value="SPAL_0001759200.1"/>
    <property type="gene ID" value="SPAL_0001759200"/>
</dbReference>
<feature type="region of interest" description="Disordered" evidence="2">
    <location>
        <begin position="140"/>
        <end position="198"/>
    </location>
</feature>
<dbReference type="STRING" id="174720.A0A0N5CID9"/>
<dbReference type="SUPFAM" id="SSF49354">
    <property type="entry name" value="PapD-like"/>
    <property type="match status" value="1"/>
</dbReference>
<evidence type="ECO:0000256" key="1">
    <source>
        <dbReference type="RuleBase" id="RU003425"/>
    </source>
</evidence>
<feature type="region of interest" description="Disordered" evidence="2">
    <location>
        <begin position="1"/>
        <end position="20"/>
    </location>
</feature>
<dbReference type="Proteomes" id="UP000046392">
    <property type="component" value="Unplaced"/>
</dbReference>
<keyword evidence="1" id="KW-0963">Cytoplasm</keyword>
<evidence type="ECO:0000313" key="5">
    <source>
        <dbReference type="WBParaSite" id="SPAL_0001759200.1"/>
    </source>
</evidence>
<evidence type="ECO:0000259" key="3">
    <source>
        <dbReference type="PROSITE" id="PS50202"/>
    </source>
</evidence>
<feature type="domain" description="MSP" evidence="3">
    <location>
        <begin position="19"/>
        <end position="148"/>
    </location>
</feature>
<protein>
    <recommendedName>
        <fullName evidence="1">Major sperm protein</fullName>
    </recommendedName>
</protein>
<dbReference type="PROSITE" id="PS50202">
    <property type="entry name" value="MSP"/>
    <property type="match status" value="1"/>
</dbReference>
<keyword evidence="1" id="KW-0206">Cytoskeleton</keyword>
<dbReference type="InterPro" id="IPR000535">
    <property type="entry name" value="MSP_dom"/>
</dbReference>
<dbReference type="AlphaFoldDB" id="A0A0N5CID9"/>
<organism evidence="4 5">
    <name type="scientific">Strongyloides papillosus</name>
    <name type="common">Intestinal threadworm</name>
    <dbReference type="NCBI Taxonomy" id="174720"/>
    <lineage>
        <taxon>Eukaryota</taxon>
        <taxon>Metazoa</taxon>
        <taxon>Ecdysozoa</taxon>
        <taxon>Nematoda</taxon>
        <taxon>Chromadorea</taxon>
        <taxon>Rhabditida</taxon>
        <taxon>Tylenchina</taxon>
        <taxon>Panagrolaimomorpha</taxon>
        <taxon>Strongyloidoidea</taxon>
        <taxon>Strongyloididae</taxon>
        <taxon>Strongyloides</taxon>
    </lineage>
</organism>
<dbReference type="PANTHER" id="PTHR21513">
    <property type="entry name" value="MAJOR SPERM PROTEIN"/>
    <property type="match status" value="1"/>
</dbReference>
<dbReference type="InterPro" id="IPR013783">
    <property type="entry name" value="Ig-like_fold"/>
</dbReference>